<evidence type="ECO:0000313" key="1">
    <source>
        <dbReference type="EMBL" id="KAL3527846.1"/>
    </source>
</evidence>
<proteinExistence type="predicted"/>
<keyword evidence="2" id="KW-1185">Reference proteome</keyword>
<dbReference type="SUPFAM" id="SSF50249">
    <property type="entry name" value="Nucleic acid-binding proteins"/>
    <property type="match status" value="1"/>
</dbReference>
<dbReference type="EMBL" id="JBJUIK010000005">
    <property type="protein sequence ID" value="KAL3527846.1"/>
    <property type="molecule type" value="Genomic_DNA"/>
</dbReference>
<gene>
    <name evidence="1" type="ORF">ACH5RR_012502</name>
</gene>
<dbReference type="AlphaFoldDB" id="A0ABD3AAB8"/>
<dbReference type="InterPro" id="IPR012340">
    <property type="entry name" value="NA-bd_OB-fold"/>
</dbReference>
<reference evidence="1 2" key="1">
    <citation type="submission" date="2024-11" db="EMBL/GenBank/DDBJ databases">
        <title>A near-complete genome assembly of Cinchona calisaya.</title>
        <authorList>
            <person name="Lian D.C."/>
            <person name="Zhao X.W."/>
            <person name="Wei L."/>
        </authorList>
    </citation>
    <scope>NUCLEOTIDE SEQUENCE [LARGE SCALE GENOMIC DNA]</scope>
    <source>
        <tissue evidence="1">Nenye</tissue>
    </source>
</reference>
<evidence type="ECO:0008006" key="3">
    <source>
        <dbReference type="Google" id="ProtNLM"/>
    </source>
</evidence>
<accession>A0ABD3AAB8</accession>
<evidence type="ECO:0000313" key="2">
    <source>
        <dbReference type="Proteomes" id="UP001630127"/>
    </source>
</evidence>
<dbReference type="PANTHER" id="PTHR45786:SF78">
    <property type="entry name" value="ATP-DEPENDENT DNA HELICASE"/>
    <property type="match status" value="1"/>
</dbReference>
<comment type="caution">
    <text evidence="1">The sequence shown here is derived from an EMBL/GenBank/DDBJ whole genome shotgun (WGS) entry which is preliminary data.</text>
</comment>
<name>A0ABD3AAB8_9GENT</name>
<protein>
    <recommendedName>
        <fullName evidence="3">Replication factor A C-terminal domain-containing protein</fullName>
    </recommendedName>
</protein>
<dbReference type="Proteomes" id="UP001630127">
    <property type="component" value="Unassembled WGS sequence"/>
</dbReference>
<sequence length="387" mass="44778">MTTYVYDKSEPLPDFVHPEVLLRKAITINKENIASSSNTSVVVEQSSSQKSIQKSWYNNKQGDVLQQIATEPSLVSEVPDCTYCGAKKFEYEPPGFYCAFGEIHLLLTKMSRDLMLLYLGDSEEAAELRKCVTSYNNMFVFTSIGMHAGELSSRRHHTVYTFKVQGQMYHFINQTVPPKGEKPKNLQLYFFHTDHETVNRLSISTLSIATQATTIMSHYPLIPQTTVLQHWLYDREHQTVELRSENQLQQIRHVKNMNPMLKTFWIKAEPYIANTQQRLYVFTCPNCSEVSRAEIDMEINCLHCNMTMPKARPRSRFEVQLKDEPSMLNSHIDDKYADLIRGIIAEEMASMEAKNEQIDINLINQTLKGEYFCFRIKVSFLNLQEVQ</sequence>
<dbReference type="PANTHER" id="PTHR45786">
    <property type="entry name" value="DNA BINDING PROTEIN-LIKE"/>
    <property type="match status" value="1"/>
</dbReference>
<dbReference type="Gene3D" id="2.40.50.140">
    <property type="entry name" value="Nucleic acid-binding proteins"/>
    <property type="match status" value="1"/>
</dbReference>
<organism evidence="1 2">
    <name type="scientific">Cinchona calisaya</name>
    <dbReference type="NCBI Taxonomy" id="153742"/>
    <lineage>
        <taxon>Eukaryota</taxon>
        <taxon>Viridiplantae</taxon>
        <taxon>Streptophyta</taxon>
        <taxon>Embryophyta</taxon>
        <taxon>Tracheophyta</taxon>
        <taxon>Spermatophyta</taxon>
        <taxon>Magnoliopsida</taxon>
        <taxon>eudicotyledons</taxon>
        <taxon>Gunneridae</taxon>
        <taxon>Pentapetalae</taxon>
        <taxon>asterids</taxon>
        <taxon>lamiids</taxon>
        <taxon>Gentianales</taxon>
        <taxon>Rubiaceae</taxon>
        <taxon>Cinchonoideae</taxon>
        <taxon>Cinchoneae</taxon>
        <taxon>Cinchona</taxon>
    </lineage>
</organism>